<dbReference type="Proteomes" id="UP000594261">
    <property type="component" value="Chromosome 4"/>
</dbReference>
<dbReference type="SUPFAM" id="SSF52047">
    <property type="entry name" value="RNI-like"/>
    <property type="match status" value="1"/>
</dbReference>
<dbReference type="AlphaFoldDB" id="A0A7N2LG85"/>
<name>A0A7N2LG85_QUELO</name>
<dbReference type="InterPro" id="IPR032675">
    <property type="entry name" value="LRR_dom_sf"/>
</dbReference>
<dbReference type="Gramene" id="QL04p050764:mrna">
    <property type="protein sequence ID" value="QL04p050764:mrna:CDS:2"/>
    <property type="gene ID" value="QL04p050764"/>
</dbReference>
<dbReference type="EMBL" id="LRBV02000004">
    <property type="status" value="NOT_ANNOTATED_CDS"/>
    <property type="molecule type" value="Genomic_DNA"/>
</dbReference>
<dbReference type="CDD" id="cd22159">
    <property type="entry name" value="F-box_AtTIR1-like"/>
    <property type="match status" value="1"/>
</dbReference>
<dbReference type="GeneID" id="115983818"/>
<dbReference type="KEGG" id="qlo:115983818"/>
<dbReference type="SMART" id="SM00256">
    <property type="entry name" value="FBOX"/>
    <property type="match status" value="1"/>
</dbReference>
<dbReference type="Pfam" id="PF13516">
    <property type="entry name" value="LRR_6"/>
    <property type="match status" value="1"/>
</dbReference>
<dbReference type="InterPro" id="IPR057207">
    <property type="entry name" value="FBXL15_LRR"/>
</dbReference>
<protein>
    <recommendedName>
        <fullName evidence="1">F-box domain-containing protein</fullName>
    </recommendedName>
</protein>
<dbReference type="RefSeq" id="XP_030962502.1">
    <property type="nucleotide sequence ID" value="XM_031106642.1"/>
</dbReference>
<dbReference type="Gene3D" id="1.20.1280.50">
    <property type="match status" value="1"/>
</dbReference>
<dbReference type="Pfam" id="PF12937">
    <property type="entry name" value="F-box-like"/>
    <property type="match status" value="1"/>
</dbReference>
<sequence>MGQASSCWADTAKCINKSDDINGNGNGNGKDLTQTLPDECLIYVFEKLGCHDRNTCSLVCKRWQLLDSKSRHRLSLHALSDISASLLQALLSRFSCVSILSLKCSRKHLSIDNHVLSLIPTLLPSLNKLKLRGCLDVSDDGLIAFSLHHPRFLTKLSFASCGFGVKGLISLLSNCHSLRDLTLKRLRKLDSHNVNTLNFNLCQIQIERLCFKDLHNTRLFIPLLCSSKALKTLVVCRSSGNWDTVLETSLQGRTSSIFEIQMENVHMGDAGLSAISASCPDLQLLYLNRATDCTDSGLNAIANSCRKLKKLHVDHAGSIGDDGVLAIASKCCQLQELVLMGLPVTLVSLNVLASSCPLLERMALCNTETIGDSEMAFIASKFCALKKLCIKTCPVSDSGIEAVGEGCPKLVKLKVKRCRGVTQKCVSRLRLHRTSLVVSVDAVWPKSFDEQGMLAMVNETETSPMPNTRMHRSTRTDVICSSRSASLLSSNLFGRRPN</sequence>
<feature type="domain" description="F-box" evidence="1">
    <location>
        <begin position="36"/>
        <end position="76"/>
    </location>
</feature>
<dbReference type="EnsemblPlants" id="QL04p050764:mrna">
    <property type="protein sequence ID" value="QL04p050764:mrna:CDS:2"/>
    <property type="gene ID" value="QL04p050764"/>
</dbReference>
<dbReference type="PANTHER" id="PTHR13318:SF131">
    <property type="entry name" value="F-BOX DOMAIN-CONTAINING PROTEIN"/>
    <property type="match status" value="1"/>
</dbReference>
<dbReference type="InParanoid" id="A0A7N2LG85"/>
<keyword evidence="3" id="KW-1185">Reference proteome</keyword>
<organism evidence="2 3">
    <name type="scientific">Quercus lobata</name>
    <name type="common">Valley oak</name>
    <dbReference type="NCBI Taxonomy" id="97700"/>
    <lineage>
        <taxon>Eukaryota</taxon>
        <taxon>Viridiplantae</taxon>
        <taxon>Streptophyta</taxon>
        <taxon>Embryophyta</taxon>
        <taxon>Tracheophyta</taxon>
        <taxon>Spermatophyta</taxon>
        <taxon>Magnoliopsida</taxon>
        <taxon>eudicotyledons</taxon>
        <taxon>Gunneridae</taxon>
        <taxon>Pentapetalae</taxon>
        <taxon>rosids</taxon>
        <taxon>fabids</taxon>
        <taxon>Fagales</taxon>
        <taxon>Fagaceae</taxon>
        <taxon>Quercus</taxon>
    </lineage>
</organism>
<evidence type="ECO:0000313" key="2">
    <source>
        <dbReference type="EnsemblPlants" id="QL04p050764:mrna:CDS:2"/>
    </source>
</evidence>
<dbReference type="OrthoDB" id="550575at2759"/>
<dbReference type="SMART" id="SM00367">
    <property type="entry name" value="LRR_CC"/>
    <property type="match status" value="8"/>
</dbReference>
<dbReference type="InterPro" id="IPR001810">
    <property type="entry name" value="F-box_dom"/>
</dbReference>
<reference evidence="2 3" key="1">
    <citation type="journal article" date="2016" name="G3 (Bethesda)">
        <title>First Draft Assembly and Annotation of the Genome of a California Endemic Oak Quercus lobata Nee (Fagaceae).</title>
        <authorList>
            <person name="Sork V.L."/>
            <person name="Fitz-Gibbon S.T."/>
            <person name="Puiu D."/>
            <person name="Crepeau M."/>
            <person name="Gugger P.F."/>
            <person name="Sherman R."/>
            <person name="Stevens K."/>
            <person name="Langley C.H."/>
            <person name="Pellegrini M."/>
            <person name="Salzberg S.L."/>
        </authorList>
    </citation>
    <scope>NUCLEOTIDE SEQUENCE [LARGE SCALE GENOMIC DNA]</scope>
    <source>
        <strain evidence="2 3">cv. SW786</strain>
    </source>
</reference>
<accession>A0A7N2LG85</accession>
<dbReference type="Pfam" id="PF25372">
    <property type="entry name" value="DUF7885"/>
    <property type="match status" value="1"/>
</dbReference>
<proteinExistence type="predicted"/>
<reference evidence="2" key="2">
    <citation type="submission" date="2021-01" db="UniProtKB">
        <authorList>
            <consortium name="EnsemblPlants"/>
        </authorList>
    </citation>
    <scope>IDENTIFICATION</scope>
</reference>
<evidence type="ECO:0000259" key="1">
    <source>
        <dbReference type="SMART" id="SM00256"/>
    </source>
</evidence>
<evidence type="ECO:0000313" key="3">
    <source>
        <dbReference type="Proteomes" id="UP000594261"/>
    </source>
</evidence>
<dbReference type="GO" id="GO:0031146">
    <property type="term" value="P:SCF-dependent proteasomal ubiquitin-dependent protein catabolic process"/>
    <property type="evidence" value="ECO:0007669"/>
    <property type="project" value="TreeGrafter"/>
</dbReference>
<gene>
    <name evidence="2" type="primary">LOC115983818</name>
</gene>
<dbReference type="PANTHER" id="PTHR13318">
    <property type="entry name" value="PARTNER OF PAIRED, ISOFORM B-RELATED"/>
    <property type="match status" value="1"/>
</dbReference>
<dbReference type="GO" id="GO:0019005">
    <property type="term" value="C:SCF ubiquitin ligase complex"/>
    <property type="evidence" value="ECO:0007669"/>
    <property type="project" value="TreeGrafter"/>
</dbReference>
<dbReference type="OMA" id="NARLFIP"/>
<dbReference type="InterPro" id="IPR006553">
    <property type="entry name" value="Leu-rich_rpt_Cys-con_subtyp"/>
</dbReference>
<dbReference type="InterPro" id="IPR001611">
    <property type="entry name" value="Leu-rich_rpt"/>
</dbReference>
<dbReference type="SUPFAM" id="SSF81383">
    <property type="entry name" value="F-box domain"/>
    <property type="match status" value="1"/>
</dbReference>
<dbReference type="Gene3D" id="3.80.10.10">
    <property type="entry name" value="Ribonuclease Inhibitor"/>
    <property type="match status" value="1"/>
</dbReference>
<dbReference type="InterPro" id="IPR036047">
    <property type="entry name" value="F-box-like_dom_sf"/>
</dbReference>